<dbReference type="AlphaFoldDB" id="A0AAD7BBK0"/>
<gene>
    <name evidence="3" type="ORF">FB45DRAFT_235913</name>
</gene>
<reference evidence="3" key="1">
    <citation type="submission" date="2023-03" db="EMBL/GenBank/DDBJ databases">
        <title>Massive genome expansion in bonnet fungi (Mycena s.s.) driven by repeated elements and novel gene families across ecological guilds.</title>
        <authorList>
            <consortium name="Lawrence Berkeley National Laboratory"/>
            <person name="Harder C.B."/>
            <person name="Miyauchi S."/>
            <person name="Viragh M."/>
            <person name="Kuo A."/>
            <person name="Thoen E."/>
            <person name="Andreopoulos B."/>
            <person name="Lu D."/>
            <person name="Skrede I."/>
            <person name="Drula E."/>
            <person name="Henrissat B."/>
            <person name="Morin E."/>
            <person name="Kohler A."/>
            <person name="Barry K."/>
            <person name="LaButti K."/>
            <person name="Morin E."/>
            <person name="Salamov A."/>
            <person name="Lipzen A."/>
            <person name="Mereny Z."/>
            <person name="Hegedus B."/>
            <person name="Baldrian P."/>
            <person name="Stursova M."/>
            <person name="Weitz H."/>
            <person name="Taylor A."/>
            <person name="Grigoriev I.V."/>
            <person name="Nagy L.G."/>
            <person name="Martin F."/>
            <person name="Kauserud H."/>
        </authorList>
    </citation>
    <scope>NUCLEOTIDE SEQUENCE</scope>
    <source>
        <strain evidence="3">9284</strain>
    </source>
</reference>
<feature type="chain" id="PRO_5041930183" evidence="2">
    <location>
        <begin position="22"/>
        <end position="251"/>
    </location>
</feature>
<organism evidence="3 4">
    <name type="scientific">Roridomyces roridus</name>
    <dbReference type="NCBI Taxonomy" id="1738132"/>
    <lineage>
        <taxon>Eukaryota</taxon>
        <taxon>Fungi</taxon>
        <taxon>Dikarya</taxon>
        <taxon>Basidiomycota</taxon>
        <taxon>Agaricomycotina</taxon>
        <taxon>Agaricomycetes</taxon>
        <taxon>Agaricomycetidae</taxon>
        <taxon>Agaricales</taxon>
        <taxon>Marasmiineae</taxon>
        <taxon>Mycenaceae</taxon>
        <taxon>Roridomyces</taxon>
    </lineage>
</organism>
<protein>
    <submittedName>
        <fullName evidence="3">Uncharacterized protein</fullName>
    </submittedName>
</protein>
<comment type="caution">
    <text evidence="3">The sequence shown here is derived from an EMBL/GenBank/DDBJ whole genome shotgun (WGS) entry which is preliminary data.</text>
</comment>
<evidence type="ECO:0000256" key="2">
    <source>
        <dbReference type="SAM" id="SignalP"/>
    </source>
</evidence>
<name>A0AAD7BBK0_9AGAR</name>
<sequence length="251" mass="24248">MLHMHIVEFAILSTFVFSAQAVSRPLPSRDAHLALLVRQANCETQCTALSSTLSSEASGGLAAICNAGILNKYGACYGCQVQNSDATQAEAQNIVNAYTNNCDRTGHSVGGLTINADGTTTAGGSGAAGPASVIVPSVPSTGGVTASATGDSSDAEPSTTIDVGTLGSEPSATSIPTLSSPSASVLASASKAGSPTPGASQSGTPAAGSGSSSSSGGSSSGGAPNTAEARQSGGLTGVAGALFLVVSFVYV</sequence>
<keyword evidence="2" id="KW-0732">Signal</keyword>
<keyword evidence="4" id="KW-1185">Reference proteome</keyword>
<accession>A0AAD7BBK0</accession>
<evidence type="ECO:0000256" key="1">
    <source>
        <dbReference type="SAM" id="MobiDB-lite"/>
    </source>
</evidence>
<dbReference type="Proteomes" id="UP001221142">
    <property type="component" value="Unassembled WGS sequence"/>
</dbReference>
<evidence type="ECO:0000313" key="4">
    <source>
        <dbReference type="Proteomes" id="UP001221142"/>
    </source>
</evidence>
<evidence type="ECO:0000313" key="3">
    <source>
        <dbReference type="EMBL" id="KAJ7615993.1"/>
    </source>
</evidence>
<feature type="compositionally biased region" description="Polar residues" evidence="1">
    <location>
        <begin position="141"/>
        <end position="178"/>
    </location>
</feature>
<dbReference type="EMBL" id="JARKIF010000023">
    <property type="protein sequence ID" value="KAJ7615993.1"/>
    <property type="molecule type" value="Genomic_DNA"/>
</dbReference>
<feature type="region of interest" description="Disordered" evidence="1">
    <location>
        <begin position="141"/>
        <end position="229"/>
    </location>
</feature>
<feature type="signal peptide" evidence="2">
    <location>
        <begin position="1"/>
        <end position="21"/>
    </location>
</feature>
<feature type="compositionally biased region" description="Low complexity" evidence="1">
    <location>
        <begin position="179"/>
        <end position="224"/>
    </location>
</feature>
<proteinExistence type="predicted"/>